<evidence type="ECO:0008006" key="8">
    <source>
        <dbReference type="Google" id="ProtNLM"/>
    </source>
</evidence>
<protein>
    <recommendedName>
        <fullName evidence="8">ATP12-domain-containing protein</fullName>
    </recommendedName>
</protein>
<dbReference type="GO" id="GO:0033615">
    <property type="term" value="P:mitochondrial proton-transporting ATP synthase complex assembly"/>
    <property type="evidence" value="ECO:0007669"/>
    <property type="project" value="TreeGrafter"/>
</dbReference>
<dbReference type="AlphaFoldDB" id="A0A0C9YEM4"/>
<dbReference type="EMBL" id="KN838552">
    <property type="protein sequence ID" value="KIK06533.1"/>
    <property type="molecule type" value="Genomic_DNA"/>
</dbReference>
<evidence type="ECO:0000313" key="6">
    <source>
        <dbReference type="EMBL" id="KIK06533.1"/>
    </source>
</evidence>
<dbReference type="PANTHER" id="PTHR21013">
    <property type="entry name" value="ATP SYNTHASE MITOCHONDRIAL F1 COMPLEX ASSEMBLY FACTOR 2/ATP12 PROTEIN, MITOCHONDRIAL PRECURSOR"/>
    <property type="match status" value="1"/>
</dbReference>
<dbReference type="HOGENOM" id="CLU_047893_1_0_1"/>
<dbReference type="OrthoDB" id="5673at2759"/>
<keyword evidence="3" id="KW-0809">Transit peptide</keyword>
<dbReference type="Gene3D" id="3.30.2180.10">
    <property type="entry name" value="ATP12-like"/>
    <property type="match status" value="1"/>
</dbReference>
<accession>A0A0C9YEM4</accession>
<dbReference type="InterPro" id="IPR042272">
    <property type="entry name" value="ATP12_ATP_synth-F1-assembly_N"/>
</dbReference>
<name>A0A0C9YEM4_9AGAR</name>
<evidence type="ECO:0000256" key="4">
    <source>
        <dbReference type="ARBA" id="ARBA00023128"/>
    </source>
</evidence>
<comment type="similarity">
    <text evidence="2">Belongs to the ATP12 family.</text>
</comment>
<evidence type="ECO:0000256" key="2">
    <source>
        <dbReference type="ARBA" id="ARBA00008231"/>
    </source>
</evidence>
<dbReference type="InterPro" id="IPR011419">
    <property type="entry name" value="ATP12_ATP_synth-F1-assembly"/>
</dbReference>
<evidence type="ECO:0000313" key="7">
    <source>
        <dbReference type="Proteomes" id="UP000054477"/>
    </source>
</evidence>
<dbReference type="Gene3D" id="1.10.3580.10">
    <property type="entry name" value="ATP12 ATPase"/>
    <property type="match status" value="1"/>
</dbReference>
<dbReference type="PANTHER" id="PTHR21013:SF10">
    <property type="entry name" value="ATP SYNTHASE MITOCHONDRIAL F1 COMPLEX ASSEMBLY FACTOR 2"/>
    <property type="match status" value="1"/>
</dbReference>
<organism evidence="6 7">
    <name type="scientific">Laccaria amethystina LaAM-08-1</name>
    <dbReference type="NCBI Taxonomy" id="1095629"/>
    <lineage>
        <taxon>Eukaryota</taxon>
        <taxon>Fungi</taxon>
        <taxon>Dikarya</taxon>
        <taxon>Basidiomycota</taxon>
        <taxon>Agaricomycotina</taxon>
        <taxon>Agaricomycetes</taxon>
        <taxon>Agaricomycetidae</taxon>
        <taxon>Agaricales</taxon>
        <taxon>Agaricineae</taxon>
        <taxon>Hydnangiaceae</taxon>
        <taxon>Laccaria</taxon>
    </lineage>
</organism>
<dbReference type="Proteomes" id="UP000054477">
    <property type="component" value="Unassembled WGS sequence"/>
</dbReference>
<evidence type="ECO:0000256" key="5">
    <source>
        <dbReference type="ARBA" id="ARBA00023186"/>
    </source>
</evidence>
<gene>
    <name evidence="6" type="ORF">K443DRAFT_263656</name>
</gene>
<sequence length="300" mass="33270">MFVTKLGRRIVPAIACHSQPNSRLLLSRWQSTAACDGPPISETNRMSTDFYVCSIITTLETGAEATKKRFWSTVGISTQGDALAITLDGRPLKTPSGNTLLLPANKSLLASVIAAEWDHQETLLKPHALPMTSIASRAVDALEHESTRQEVRKALVAYLDTDTICFFNNYPEPLEKLQTEHWEPLLSWARETFGIKLNVSGSIISVPQPEETKKIVEKVLESLDKWEIAALERATYTTKSLIIALALVKNHLSVEKAALAAQVEVNSQIERWGEVEDTHDVDYHDVRRQLSSAALLLSNS</sequence>
<proteinExistence type="inferred from homology"/>
<dbReference type="SUPFAM" id="SSF160909">
    <property type="entry name" value="ATP12-like"/>
    <property type="match status" value="1"/>
</dbReference>
<dbReference type="Pfam" id="PF07542">
    <property type="entry name" value="ATP12"/>
    <property type="match status" value="1"/>
</dbReference>
<dbReference type="InterPro" id="IPR023335">
    <property type="entry name" value="ATP12_ortho_dom_sf"/>
</dbReference>
<dbReference type="GO" id="GO:0005739">
    <property type="term" value="C:mitochondrion"/>
    <property type="evidence" value="ECO:0007669"/>
    <property type="project" value="UniProtKB-SubCell"/>
</dbReference>
<reference evidence="6 7" key="1">
    <citation type="submission" date="2014-04" db="EMBL/GenBank/DDBJ databases">
        <authorList>
            <consortium name="DOE Joint Genome Institute"/>
            <person name="Kuo A."/>
            <person name="Kohler A."/>
            <person name="Nagy L.G."/>
            <person name="Floudas D."/>
            <person name="Copeland A."/>
            <person name="Barry K.W."/>
            <person name="Cichocki N."/>
            <person name="Veneault-Fourrey C."/>
            <person name="LaButti K."/>
            <person name="Lindquist E.A."/>
            <person name="Lipzen A."/>
            <person name="Lundell T."/>
            <person name="Morin E."/>
            <person name="Murat C."/>
            <person name="Sun H."/>
            <person name="Tunlid A."/>
            <person name="Henrissat B."/>
            <person name="Grigoriev I.V."/>
            <person name="Hibbett D.S."/>
            <person name="Martin F."/>
            <person name="Nordberg H.P."/>
            <person name="Cantor M.N."/>
            <person name="Hua S.X."/>
        </authorList>
    </citation>
    <scope>NUCLEOTIDE SEQUENCE [LARGE SCALE GENOMIC DNA]</scope>
    <source>
        <strain evidence="6 7">LaAM-08-1</strain>
    </source>
</reference>
<evidence type="ECO:0000256" key="1">
    <source>
        <dbReference type="ARBA" id="ARBA00004173"/>
    </source>
</evidence>
<evidence type="ECO:0000256" key="3">
    <source>
        <dbReference type="ARBA" id="ARBA00022946"/>
    </source>
</evidence>
<comment type="subcellular location">
    <subcellularLocation>
        <location evidence="1">Mitochondrion</location>
    </subcellularLocation>
</comment>
<keyword evidence="5" id="KW-0143">Chaperone</keyword>
<keyword evidence="4" id="KW-0496">Mitochondrion</keyword>
<dbReference type="STRING" id="1095629.A0A0C9YEM4"/>
<reference evidence="7" key="2">
    <citation type="submission" date="2015-01" db="EMBL/GenBank/DDBJ databases">
        <title>Evolutionary Origins and Diversification of the Mycorrhizal Mutualists.</title>
        <authorList>
            <consortium name="DOE Joint Genome Institute"/>
            <consortium name="Mycorrhizal Genomics Consortium"/>
            <person name="Kohler A."/>
            <person name="Kuo A."/>
            <person name="Nagy L.G."/>
            <person name="Floudas D."/>
            <person name="Copeland A."/>
            <person name="Barry K.W."/>
            <person name="Cichocki N."/>
            <person name="Veneault-Fourrey C."/>
            <person name="LaButti K."/>
            <person name="Lindquist E.A."/>
            <person name="Lipzen A."/>
            <person name="Lundell T."/>
            <person name="Morin E."/>
            <person name="Murat C."/>
            <person name="Riley R."/>
            <person name="Ohm R."/>
            <person name="Sun H."/>
            <person name="Tunlid A."/>
            <person name="Henrissat B."/>
            <person name="Grigoriev I.V."/>
            <person name="Hibbett D.S."/>
            <person name="Martin F."/>
        </authorList>
    </citation>
    <scope>NUCLEOTIDE SEQUENCE [LARGE SCALE GENOMIC DNA]</scope>
    <source>
        <strain evidence="7">LaAM-08-1</strain>
    </source>
</reference>
<keyword evidence="7" id="KW-1185">Reference proteome</keyword>